<proteinExistence type="predicted"/>
<gene>
    <name evidence="1" type="ORF">GRI41_12220</name>
</gene>
<dbReference type="PANTHER" id="PTHR28152">
    <property type="entry name" value="HYDROXYACYL-THIOESTER DEHYDRATASE TYPE 2, MITOCHONDRIAL"/>
    <property type="match status" value="1"/>
</dbReference>
<evidence type="ECO:0008006" key="3">
    <source>
        <dbReference type="Google" id="ProtNLM"/>
    </source>
</evidence>
<evidence type="ECO:0000313" key="2">
    <source>
        <dbReference type="Proteomes" id="UP000442714"/>
    </source>
</evidence>
<comment type="caution">
    <text evidence="1">The sequence shown here is derived from an EMBL/GenBank/DDBJ whole genome shotgun (WGS) entry which is preliminary data.</text>
</comment>
<dbReference type="Proteomes" id="UP000442714">
    <property type="component" value="Unassembled WGS sequence"/>
</dbReference>
<dbReference type="Gene3D" id="3.10.129.10">
    <property type="entry name" value="Hotdog Thioesterase"/>
    <property type="match status" value="2"/>
</dbReference>
<reference evidence="1 2" key="1">
    <citation type="submission" date="2019-12" db="EMBL/GenBank/DDBJ databases">
        <title>Genomic-based taxomic classification of the family Erythrobacteraceae.</title>
        <authorList>
            <person name="Xu L."/>
        </authorList>
    </citation>
    <scope>NUCLEOTIDE SEQUENCE [LARGE SCALE GENOMIC DNA]</scope>
    <source>
        <strain evidence="1 2">KCTC 52763</strain>
    </source>
</reference>
<name>A0A844ZUE0_9SPHN</name>
<protein>
    <recommendedName>
        <fullName evidence="3">N-terminal of MaoC-like dehydratase domain-containing protein</fullName>
    </recommendedName>
</protein>
<dbReference type="AlphaFoldDB" id="A0A844ZUE0"/>
<dbReference type="RefSeq" id="WP_160605252.1">
    <property type="nucleotide sequence ID" value="NZ_WTYX01000002.1"/>
</dbReference>
<keyword evidence="2" id="KW-1185">Reference proteome</keyword>
<organism evidence="1 2">
    <name type="scientific">Pontixanthobacter aquaemixtae</name>
    <dbReference type="NCBI Taxonomy" id="1958940"/>
    <lineage>
        <taxon>Bacteria</taxon>
        <taxon>Pseudomonadati</taxon>
        <taxon>Pseudomonadota</taxon>
        <taxon>Alphaproteobacteria</taxon>
        <taxon>Sphingomonadales</taxon>
        <taxon>Erythrobacteraceae</taxon>
        <taxon>Pontixanthobacter</taxon>
    </lineage>
</organism>
<accession>A0A844ZUE0</accession>
<evidence type="ECO:0000313" key="1">
    <source>
        <dbReference type="EMBL" id="MXO91593.1"/>
    </source>
</evidence>
<dbReference type="InterPro" id="IPR052741">
    <property type="entry name" value="Mitochondrial_HTD2"/>
</dbReference>
<dbReference type="InterPro" id="IPR029069">
    <property type="entry name" value="HotDog_dom_sf"/>
</dbReference>
<dbReference type="GO" id="GO:0019171">
    <property type="term" value="F:(3R)-hydroxyacyl-[acyl-carrier-protein] dehydratase activity"/>
    <property type="evidence" value="ECO:0007669"/>
    <property type="project" value="TreeGrafter"/>
</dbReference>
<dbReference type="SUPFAM" id="SSF54637">
    <property type="entry name" value="Thioesterase/thiol ester dehydrase-isomerase"/>
    <property type="match status" value="2"/>
</dbReference>
<dbReference type="OrthoDB" id="7183822at2"/>
<dbReference type="PANTHER" id="PTHR28152:SF1">
    <property type="entry name" value="HYDROXYACYL-THIOESTER DEHYDRATASE TYPE 2, MITOCHONDRIAL"/>
    <property type="match status" value="1"/>
</dbReference>
<dbReference type="EMBL" id="WTYX01000002">
    <property type="protein sequence ID" value="MXO91593.1"/>
    <property type="molecule type" value="Genomic_DNA"/>
</dbReference>
<sequence>MGDWSDWVGRSETQTDLIDSALVKRWLATFDQKKPSGATLPNGLHFCLCTPEAPTANLGEDGHPRRDNDGAGIFPPVPLPRRMWASSSITFVAPLQSAQRVERTTSVQSIAEKEGSTGKLAFLELMHLWTADGAEAIREIQTLVYREAAPGDTPLTPPEPGPSTFDHDEWDASSTFVPDPRLLFRFSALTFNTHRIHYDLPYARDVERYRGLVVHGPLIASRLMQLIADTHGHNALATFEFRAVSPAIAGEPLNIAMRQSGDRIELGAFADDGRQTLKASATLA</sequence>